<dbReference type="InterPro" id="IPR038955">
    <property type="entry name" value="PriA/CPL1_fungi"/>
</dbReference>
<reference evidence="3 4" key="1">
    <citation type="journal article" date="2018" name="Sci. Rep.">
        <title>Genome sequence of the cauliflower mushroom Sparassis crispa (Hanabiratake) and its association with beneficial usage.</title>
        <authorList>
            <person name="Kiyama R."/>
            <person name="Furutani Y."/>
            <person name="Kawaguchi K."/>
            <person name="Nakanishi T."/>
        </authorList>
    </citation>
    <scope>NUCLEOTIDE SEQUENCE [LARGE SCALE GENOMIC DNA]</scope>
</reference>
<gene>
    <name evidence="3" type="ORF">SCP_0703140</name>
</gene>
<dbReference type="PANTHER" id="PTHR35192:SF2">
    <property type="entry name" value="APPLE DOMAIN-CONTAINING PROTEIN"/>
    <property type="match status" value="1"/>
</dbReference>
<keyword evidence="4" id="KW-1185">Reference proteome</keyword>
<dbReference type="InterPro" id="IPR048661">
    <property type="entry name" value="CPL1-like"/>
</dbReference>
<dbReference type="OrthoDB" id="439917at2759"/>
<dbReference type="InterPro" id="IPR036188">
    <property type="entry name" value="FAD/NAD-bd_sf"/>
</dbReference>
<dbReference type="Gene3D" id="3.50.50.60">
    <property type="entry name" value="FAD/NAD(P)-binding domain"/>
    <property type="match status" value="1"/>
</dbReference>
<dbReference type="Pfam" id="PF21671">
    <property type="entry name" value="CPL1-like"/>
    <property type="match status" value="1"/>
</dbReference>
<protein>
    <recommendedName>
        <fullName evidence="2">Protein CPL1-like domain-containing protein</fullName>
    </recommendedName>
</protein>
<name>A0A401GSC6_9APHY</name>
<evidence type="ECO:0000256" key="1">
    <source>
        <dbReference type="SAM" id="SignalP"/>
    </source>
</evidence>
<accession>A0A401GSC6</accession>
<feature type="domain" description="Protein CPL1-like" evidence="2">
    <location>
        <begin position="159"/>
        <end position="226"/>
    </location>
</feature>
<dbReference type="SMART" id="SM01411">
    <property type="entry name" value="Ephrin_rec_like"/>
    <property type="match status" value="1"/>
</dbReference>
<comment type="caution">
    <text evidence="3">The sequence shown here is derived from an EMBL/GenBank/DDBJ whole genome shotgun (WGS) entry which is preliminary data.</text>
</comment>
<dbReference type="GeneID" id="38782045"/>
<dbReference type="Proteomes" id="UP000287166">
    <property type="component" value="Unassembled WGS sequence"/>
</dbReference>
<keyword evidence="1" id="KW-0732">Signal</keyword>
<dbReference type="EMBL" id="BFAD01000007">
    <property type="protein sequence ID" value="GBE85128.1"/>
    <property type="molecule type" value="Genomic_DNA"/>
</dbReference>
<dbReference type="InParanoid" id="A0A401GSC6"/>
<feature type="chain" id="PRO_5019000627" description="Protein CPL1-like domain-containing protein" evidence="1">
    <location>
        <begin position="21"/>
        <end position="427"/>
    </location>
</feature>
<evidence type="ECO:0000259" key="2">
    <source>
        <dbReference type="Pfam" id="PF21671"/>
    </source>
</evidence>
<dbReference type="AlphaFoldDB" id="A0A401GSC6"/>
<sequence length="427" mass="45471">MPPFTDRPVAMAIFTLPVLALIYAPISGRAQTACSPGTFSLTGNTPCQNCPAGSFTSLTGATSCCLCCAGFYSMQGASSCTQCNFLDPYSLPGSTSSSQCIIGTGYVTSCTMSGTTCPAIIPPLLPTTLIKRRAIKRQLCPRGHKSCPVYGMSGLRGHECVDIQNDLESCGGCAGSDSPLGQRAEDGGRDCSVIPNVESVSCQGGKCTIEKCSEGHVPSANGEACVPFFDRFSLQMNDNRASFERYTDASLPFPSPLLRRSEESESGSLMRPYTANNVRDVGQQASSLARGAISPSSVLSPGASVIAKPRISLFTKDSMAVNSTTDLRYIFSLHRHIFGFSSSYPPTAFAFVGLPVLVANCPSDIAQSLLIVHALANSSLPTREGMLDELAEHEDNLRARGLDPYHVGHRPFRGDTQAQNYQNNLIE</sequence>
<proteinExistence type="predicted"/>
<dbReference type="Gene3D" id="2.10.50.10">
    <property type="entry name" value="Tumor Necrosis Factor Receptor, subunit A, domain 2"/>
    <property type="match status" value="1"/>
</dbReference>
<dbReference type="RefSeq" id="XP_027616041.1">
    <property type="nucleotide sequence ID" value="XM_027760240.1"/>
</dbReference>
<evidence type="ECO:0000313" key="3">
    <source>
        <dbReference type="EMBL" id="GBE85128.1"/>
    </source>
</evidence>
<organism evidence="3 4">
    <name type="scientific">Sparassis crispa</name>
    <dbReference type="NCBI Taxonomy" id="139825"/>
    <lineage>
        <taxon>Eukaryota</taxon>
        <taxon>Fungi</taxon>
        <taxon>Dikarya</taxon>
        <taxon>Basidiomycota</taxon>
        <taxon>Agaricomycotina</taxon>
        <taxon>Agaricomycetes</taxon>
        <taxon>Polyporales</taxon>
        <taxon>Sparassidaceae</taxon>
        <taxon>Sparassis</taxon>
    </lineage>
</organism>
<dbReference type="PANTHER" id="PTHR35192">
    <property type="entry name" value="PROTEIN, PUTATIVE-RELATED"/>
    <property type="match status" value="1"/>
</dbReference>
<feature type="signal peptide" evidence="1">
    <location>
        <begin position="1"/>
        <end position="20"/>
    </location>
</feature>
<evidence type="ECO:0000313" key="4">
    <source>
        <dbReference type="Proteomes" id="UP000287166"/>
    </source>
</evidence>